<keyword evidence="3" id="KW-0378">Hydrolase</keyword>
<dbReference type="InterPro" id="IPR000064">
    <property type="entry name" value="NLP_P60_dom"/>
</dbReference>
<evidence type="ECO:0000313" key="7">
    <source>
        <dbReference type="Proteomes" id="UP001501285"/>
    </source>
</evidence>
<gene>
    <name evidence="6" type="ORF">GCM10009740_05720</name>
</gene>
<dbReference type="InterPro" id="IPR038765">
    <property type="entry name" value="Papain-like_cys_pep_sf"/>
</dbReference>
<name>A0ABP5FBP4_9MICO</name>
<comment type="similarity">
    <text evidence="1">Belongs to the peptidase C40 family.</text>
</comment>
<keyword evidence="7" id="KW-1185">Reference proteome</keyword>
<evidence type="ECO:0000256" key="1">
    <source>
        <dbReference type="ARBA" id="ARBA00007074"/>
    </source>
</evidence>
<keyword evidence="4" id="KW-0788">Thiol protease</keyword>
<evidence type="ECO:0000313" key="6">
    <source>
        <dbReference type="EMBL" id="GAA2020228.1"/>
    </source>
</evidence>
<dbReference type="PANTHER" id="PTHR47053">
    <property type="entry name" value="MUREIN DD-ENDOPEPTIDASE MEPH-RELATED"/>
    <property type="match status" value="1"/>
</dbReference>
<dbReference type="Proteomes" id="UP001501285">
    <property type="component" value="Unassembled WGS sequence"/>
</dbReference>
<comment type="caution">
    <text evidence="6">The sequence shown here is derived from an EMBL/GenBank/DDBJ whole genome shotgun (WGS) entry which is preliminary data.</text>
</comment>
<accession>A0ABP5FBP4</accession>
<dbReference type="EMBL" id="BAAANB010000001">
    <property type="protein sequence ID" value="GAA2020228.1"/>
    <property type="molecule type" value="Genomic_DNA"/>
</dbReference>
<evidence type="ECO:0000259" key="5">
    <source>
        <dbReference type="PROSITE" id="PS51935"/>
    </source>
</evidence>
<dbReference type="InterPro" id="IPR051202">
    <property type="entry name" value="Peptidase_C40"/>
</dbReference>
<dbReference type="RefSeq" id="WP_343987199.1">
    <property type="nucleotide sequence ID" value="NZ_BAAANB010000001.1"/>
</dbReference>
<evidence type="ECO:0000256" key="2">
    <source>
        <dbReference type="ARBA" id="ARBA00022670"/>
    </source>
</evidence>
<dbReference type="SUPFAM" id="SSF54001">
    <property type="entry name" value="Cysteine proteinases"/>
    <property type="match status" value="1"/>
</dbReference>
<evidence type="ECO:0000256" key="3">
    <source>
        <dbReference type="ARBA" id="ARBA00022801"/>
    </source>
</evidence>
<protein>
    <recommendedName>
        <fullName evidence="5">NlpC/P60 domain-containing protein</fullName>
    </recommendedName>
</protein>
<keyword evidence="2" id="KW-0645">Protease</keyword>
<feature type="domain" description="NlpC/P60" evidence="5">
    <location>
        <begin position="174"/>
        <end position="285"/>
    </location>
</feature>
<dbReference type="PROSITE" id="PS51935">
    <property type="entry name" value="NLPC_P60"/>
    <property type="match status" value="1"/>
</dbReference>
<reference evidence="7" key="1">
    <citation type="journal article" date="2019" name="Int. J. Syst. Evol. Microbiol.">
        <title>The Global Catalogue of Microorganisms (GCM) 10K type strain sequencing project: providing services to taxonomists for standard genome sequencing and annotation.</title>
        <authorList>
            <consortium name="The Broad Institute Genomics Platform"/>
            <consortium name="The Broad Institute Genome Sequencing Center for Infectious Disease"/>
            <person name="Wu L."/>
            <person name="Ma J."/>
        </authorList>
    </citation>
    <scope>NUCLEOTIDE SEQUENCE [LARGE SCALE GENOMIC DNA]</scope>
    <source>
        <strain evidence="7">JCM 14283</strain>
    </source>
</reference>
<dbReference type="Gene3D" id="3.90.1720.10">
    <property type="entry name" value="endopeptidase domain like (from Nostoc punctiforme)"/>
    <property type="match status" value="1"/>
</dbReference>
<proteinExistence type="inferred from homology"/>
<organism evidence="6 7">
    <name type="scientific">Terrabacter terrae</name>
    <dbReference type="NCBI Taxonomy" id="318434"/>
    <lineage>
        <taxon>Bacteria</taxon>
        <taxon>Bacillati</taxon>
        <taxon>Actinomycetota</taxon>
        <taxon>Actinomycetes</taxon>
        <taxon>Micrococcales</taxon>
        <taxon>Intrasporangiaceae</taxon>
        <taxon>Terrabacter</taxon>
    </lineage>
</organism>
<dbReference type="PANTHER" id="PTHR47053:SF1">
    <property type="entry name" value="MUREIN DD-ENDOPEPTIDASE MEPH-RELATED"/>
    <property type="match status" value="1"/>
</dbReference>
<evidence type="ECO:0000256" key="4">
    <source>
        <dbReference type="ARBA" id="ARBA00022807"/>
    </source>
</evidence>
<sequence>MAQNVPGRHRAPGRFSAVAELKTIAKESAQPAVKGVAIVAASGGLVASFAGTAHAADGSSSVVAAPAAVGPAAGTLTAGNALSAIGYARPALKQAKPSPVVIEDIKVKTERAEQKAAAEAAAQKAAADAAAKAAADQAAADQAAADQAVARQATTQRASRSSARVAINTAPVPAPSASGIVGIAQSLFGVPYVYGGTTPSGFDCSGFTSYVYRHAGISIPRTASAQQSAATPVSSPSPGDLVFFGSPAYHVGIYVSPGRMIDAQRPGTTVGNHSIWTTPSGYGRF</sequence>
<dbReference type="Pfam" id="PF00877">
    <property type="entry name" value="NLPC_P60"/>
    <property type="match status" value="1"/>
</dbReference>